<feature type="transmembrane region" description="Helical" evidence="6">
    <location>
        <begin position="21"/>
        <end position="43"/>
    </location>
</feature>
<evidence type="ECO:0000313" key="9">
    <source>
        <dbReference type="Proteomes" id="UP000823612"/>
    </source>
</evidence>
<feature type="transmembrane region" description="Helical" evidence="6">
    <location>
        <begin position="391"/>
        <end position="416"/>
    </location>
</feature>
<feature type="transmembrane region" description="Helical" evidence="6">
    <location>
        <begin position="178"/>
        <end position="198"/>
    </location>
</feature>
<dbReference type="InterPro" id="IPR013525">
    <property type="entry name" value="ABC2_TM"/>
</dbReference>
<keyword evidence="5 6" id="KW-0472">Membrane</keyword>
<keyword evidence="4 6" id="KW-1133">Transmembrane helix</keyword>
<evidence type="ECO:0000259" key="7">
    <source>
        <dbReference type="Pfam" id="PF12698"/>
    </source>
</evidence>
<dbReference type="GO" id="GO:0005886">
    <property type="term" value="C:plasma membrane"/>
    <property type="evidence" value="ECO:0007669"/>
    <property type="project" value="UniProtKB-SubCell"/>
</dbReference>
<sequence length="440" mass="48611">MKNNTWVVLQREYTTRVKKKGFFIMTILGPILLVALMFAPALLMQMGDESKTYALVDETDLYTEAFAGAEDTFEIVADTAAAKAGMREGKYAGALWIPVAGADSNRQRMVLFYQETDPSMSTIDEIESLAENELRMALMKRESDLDPALFEYINNAKVDVISQDMVTGERSYTEIKSIVAYVFGFLIYGFVFIYGSQIMSGVIEEKSNRIIEVMISSVKPFQLLMGKVLGLAFVGLTQLLLWGVLTLVLTMVIGMLGGGGSMEAAQMAAAQSSMPGMGAAMPMTEVQATMVEIQAIIESLHIKSLLLFFLAYFLGGYLLYASLFAAIGAAVEDQEDTNQFMWPVTIPLILGILVVATVLKSPDGPLAFWTSIIPFTSPIVMMARIPFGVPVWELVLSLGLLVLGFIGSTWVAARIYRVGILMYGKKGSYKELWKWIRYKE</sequence>
<keyword evidence="2" id="KW-1003">Cell membrane</keyword>
<dbReference type="AlphaFoldDB" id="A0A9D9DVP9"/>
<dbReference type="PANTHER" id="PTHR30294:SF29">
    <property type="entry name" value="MULTIDRUG ABC TRANSPORTER PERMEASE YBHS-RELATED"/>
    <property type="match status" value="1"/>
</dbReference>
<dbReference type="EMBL" id="JADIMZ010000033">
    <property type="protein sequence ID" value="MBO8432134.1"/>
    <property type="molecule type" value="Genomic_DNA"/>
</dbReference>
<feature type="transmembrane region" description="Helical" evidence="6">
    <location>
        <begin position="239"/>
        <end position="257"/>
    </location>
</feature>
<feature type="transmembrane region" description="Helical" evidence="6">
    <location>
        <begin position="210"/>
        <end position="233"/>
    </location>
</feature>
<evidence type="ECO:0000256" key="2">
    <source>
        <dbReference type="ARBA" id="ARBA00022475"/>
    </source>
</evidence>
<name>A0A9D9DVP9_9BACT</name>
<comment type="subcellular location">
    <subcellularLocation>
        <location evidence="1">Cell membrane</location>
        <topology evidence="1">Multi-pass membrane protein</topology>
    </subcellularLocation>
</comment>
<keyword evidence="3 6" id="KW-0812">Transmembrane</keyword>
<proteinExistence type="predicted"/>
<dbReference type="InterPro" id="IPR051449">
    <property type="entry name" value="ABC-2_transporter_component"/>
</dbReference>
<feature type="transmembrane region" description="Helical" evidence="6">
    <location>
        <begin position="305"/>
        <end position="328"/>
    </location>
</feature>
<feature type="transmembrane region" description="Helical" evidence="6">
    <location>
        <begin position="340"/>
        <end position="359"/>
    </location>
</feature>
<accession>A0A9D9DVP9</accession>
<evidence type="ECO:0000313" key="8">
    <source>
        <dbReference type="EMBL" id="MBO8432134.1"/>
    </source>
</evidence>
<organism evidence="8 9">
    <name type="scientific">Candidatus Pullibacteroides excrementavium</name>
    <dbReference type="NCBI Taxonomy" id="2840905"/>
    <lineage>
        <taxon>Bacteria</taxon>
        <taxon>Pseudomonadati</taxon>
        <taxon>Bacteroidota</taxon>
        <taxon>Bacteroidia</taxon>
        <taxon>Bacteroidales</taxon>
        <taxon>Candidatus Pullibacteroides</taxon>
    </lineage>
</organism>
<evidence type="ECO:0000256" key="1">
    <source>
        <dbReference type="ARBA" id="ARBA00004651"/>
    </source>
</evidence>
<evidence type="ECO:0000256" key="5">
    <source>
        <dbReference type="ARBA" id="ARBA00023136"/>
    </source>
</evidence>
<dbReference type="PANTHER" id="PTHR30294">
    <property type="entry name" value="MEMBRANE COMPONENT OF ABC TRANSPORTER YHHJ-RELATED"/>
    <property type="match status" value="1"/>
</dbReference>
<dbReference type="Pfam" id="PF12698">
    <property type="entry name" value="ABC2_membrane_3"/>
    <property type="match status" value="1"/>
</dbReference>
<feature type="domain" description="ABC-2 type transporter transmembrane" evidence="7">
    <location>
        <begin position="20"/>
        <end position="413"/>
    </location>
</feature>
<dbReference type="GO" id="GO:0140359">
    <property type="term" value="F:ABC-type transporter activity"/>
    <property type="evidence" value="ECO:0007669"/>
    <property type="project" value="InterPro"/>
</dbReference>
<dbReference type="Proteomes" id="UP000823612">
    <property type="component" value="Unassembled WGS sequence"/>
</dbReference>
<evidence type="ECO:0000256" key="4">
    <source>
        <dbReference type="ARBA" id="ARBA00022989"/>
    </source>
</evidence>
<evidence type="ECO:0000256" key="3">
    <source>
        <dbReference type="ARBA" id="ARBA00022692"/>
    </source>
</evidence>
<evidence type="ECO:0000256" key="6">
    <source>
        <dbReference type="SAM" id="Phobius"/>
    </source>
</evidence>
<dbReference type="Gene3D" id="3.40.190.10">
    <property type="entry name" value="Periplasmic binding protein-like II"/>
    <property type="match status" value="1"/>
</dbReference>
<gene>
    <name evidence="8" type="ORF">IAB08_02415</name>
</gene>
<reference evidence="8" key="1">
    <citation type="submission" date="2020-10" db="EMBL/GenBank/DDBJ databases">
        <authorList>
            <person name="Gilroy R."/>
        </authorList>
    </citation>
    <scope>NUCLEOTIDE SEQUENCE</scope>
    <source>
        <strain evidence="8">2889</strain>
    </source>
</reference>
<reference evidence="8" key="2">
    <citation type="journal article" date="2021" name="PeerJ">
        <title>Extensive microbial diversity within the chicken gut microbiome revealed by metagenomics and culture.</title>
        <authorList>
            <person name="Gilroy R."/>
            <person name="Ravi A."/>
            <person name="Getino M."/>
            <person name="Pursley I."/>
            <person name="Horton D.L."/>
            <person name="Alikhan N.F."/>
            <person name="Baker D."/>
            <person name="Gharbi K."/>
            <person name="Hall N."/>
            <person name="Watson M."/>
            <person name="Adriaenssens E.M."/>
            <person name="Foster-Nyarko E."/>
            <person name="Jarju S."/>
            <person name="Secka A."/>
            <person name="Antonio M."/>
            <person name="Oren A."/>
            <person name="Chaudhuri R.R."/>
            <person name="La Ragione R."/>
            <person name="Hildebrand F."/>
            <person name="Pallen M.J."/>
        </authorList>
    </citation>
    <scope>NUCLEOTIDE SEQUENCE</scope>
    <source>
        <strain evidence="8">2889</strain>
    </source>
</reference>
<comment type="caution">
    <text evidence="8">The sequence shown here is derived from an EMBL/GenBank/DDBJ whole genome shotgun (WGS) entry which is preliminary data.</text>
</comment>
<feature type="transmembrane region" description="Helical" evidence="6">
    <location>
        <begin position="366"/>
        <end position="385"/>
    </location>
</feature>
<protein>
    <submittedName>
        <fullName evidence="8">ABC transporter permease</fullName>
    </submittedName>
</protein>